<sequence length="366" mass="41488">MFIDKFVRTLHAETGEEHARLRILGLFRALRQTQESLSAKEAGLLETSSSHDTGLRQPKHYPRDLPRSQATLCKISYVPGLNWKYTVYKNGIKVRSEKVQKAQEKVKRIESSLSLIFGHYARIAYPTICEDALAKLPQELRDSVYAFITALNVHFLVGPVAELSKKIRPESFQNVREIDLWDNAWYLAGDCVGASMAKEIAQGLCPDSTFLLTGPALLGLLISEDRWQTGAIPRDHIRRIELIISEVLNALKCAVIKVTLELETAWRKTTSTTSVEDDFKQDLFWRLAPLLVPVSSGILQCKHQVSIKWIVGEDEYVLCGQEITEERMIEVRGINDDQEQEKKDNDRAVIDLTTMWEATIFITTGS</sequence>
<proteinExistence type="predicted"/>
<protein>
    <submittedName>
        <fullName evidence="1">Uncharacterized protein</fullName>
    </submittedName>
</protein>
<keyword evidence="2" id="KW-1185">Reference proteome</keyword>
<dbReference type="EMBL" id="ML978241">
    <property type="protein sequence ID" value="KAF2026537.1"/>
    <property type="molecule type" value="Genomic_DNA"/>
</dbReference>
<name>A0A9P4LJF3_9PLEO</name>
<comment type="caution">
    <text evidence="1">The sequence shown here is derived from an EMBL/GenBank/DDBJ whole genome shotgun (WGS) entry which is preliminary data.</text>
</comment>
<dbReference type="OrthoDB" id="3676658at2759"/>
<reference evidence="1" key="1">
    <citation type="journal article" date="2020" name="Stud. Mycol.">
        <title>101 Dothideomycetes genomes: a test case for predicting lifestyles and emergence of pathogens.</title>
        <authorList>
            <person name="Haridas S."/>
            <person name="Albert R."/>
            <person name="Binder M."/>
            <person name="Bloem J."/>
            <person name="Labutti K."/>
            <person name="Salamov A."/>
            <person name="Andreopoulos B."/>
            <person name="Baker S."/>
            <person name="Barry K."/>
            <person name="Bills G."/>
            <person name="Bluhm B."/>
            <person name="Cannon C."/>
            <person name="Castanera R."/>
            <person name="Culley D."/>
            <person name="Daum C."/>
            <person name="Ezra D."/>
            <person name="Gonzalez J."/>
            <person name="Henrissat B."/>
            <person name="Kuo A."/>
            <person name="Liang C."/>
            <person name="Lipzen A."/>
            <person name="Lutzoni F."/>
            <person name="Magnuson J."/>
            <person name="Mondo S."/>
            <person name="Nolan M."/>
            <person name="Ohm R."/>
            <person name="Pangilinan J."/>
            <person name="Park H.-J."/>
            <person name="Ramirez L."/>
            <person name="Alfaro M."/>
            <person name="Sun H."/>
            <person name="Tritt A."/>
            <person name="Yoshinaga Y."/>
            <person name="Zwiers L.-H."/>
            <person name="Turgeon B."/>
            <person name="Goodwin S."/>
            <person name="Spatafora J."/>
            <person name="Crous P."/>
            <person name="Grigoriev I."/>
        </authorList>
    </citation>
    <scope>NUCLEOTIDE SEQUENCE</scope>
    <source>
        <strain evidence="1">CBS 110217</strain>
    </source>
</reference>
<organism evidence="1 2">
    <name type="scientific">Setomelanomma holmii</name>
    <dbReference type="NCBI Taxonomy" id="210430"/>
    <lineage>
        <taxon>Eukaryota</taxon>
        <taxon>Fungi</taxon>
        <taxon>Dikarya</taxon>
        <taxon>Ascomycota</taxon>
        <taxon>Pezizomycotina</taxon>
        <taxon>Dothideomycetes</taxon>
        <taxon>Pleosporomycetidae</taxon>
        <taxon>Pleosporales</taxon>
        <taxon>Pleosporineae</taxon>
        <taxon>Phaeosphaeriaceae</taxon>
        <taxon>Setomelanomma</taxon>
    </lineage>
</organism>
<dbReference type="Proteomes" id="UP000799777">
    <property type="component" value="Unassembled WGS sequence"/>
</dbReference>
<dbReference type="AlphaFoldDB" id="A0A9P4LJF3"/>
<gene>
    <name evidence="1" type="ORF">EK21DRAFT_115686</name>
</gene>
<evidence type="ECO:0000313" key="2">
    <source>
        <dbReference type="Proteomes" id="UP000799777"/>
    </source>
</evidence>
<evidence type="ECO:0000313" key="1">
    <source>
        <dbReference type="EMBL" id="KAF2026537.1"/>
    </source>
</evidence>
<accession>A0A9P4LJF3</accession>